<dbReference type="SUPFAM" id="SSF101898">
    <property type="entry name" value="NHL repeat"/>
    <property type="match status" value="1"/>
</dbReference>
<comment type="caution">
    <text evidence="2">The sequence shown here is derived from an EMBL/GenBank/DDBJ whole genome shotgun (WGS) entry which is preliminary data.</text>
</comment>
<sequence>MSRRTLLLLLAAAGCLGDLVEDGAQHYPDGTDSAGGSSTTAGTHTGPGDSVETDTGEVPTTTLGPGSAASTTGEGPPDTGPVIVSFAFEPEVLHEAGAAQPVAVVSEDVVELSLQLEGVEKWAGPPPAIAWAFEATSSASDGEYTFVLVARDAEGEEAAAEAKLWVSLPASGTEKCQFEEDAGSGWLAAAEYGDEALVVAGALAKPALEATVWRLDPDSCQPQAGYPWAISQWTEAPLVGPPSQAVGLATDELGRMAIAANLGSGLTRRPYVAVLTPQGALEWEVVGPVGQTYSGIAAVPGGVVVVGEQLVNEAPPQYDGLVESFDLEGTKLWTDSLAAPLPGDDWDDGLNVLDEHPRGVVWSEQAKTVMVVGERYVKAENNKTRLRAFSVQYSISGSLTTAWTSAGLDSTDDGLVTVTRCGEELVAGGWIQNEQSARASATRWLDLAGNGEKKRRLDALDEALTQGLACDREEKFTAAISDPLTAYAVGYRTSDDPFLYKLELPSASLRAASCDSRGFCAVAGLQGAHPWLRVHHP</sequence>
<feature type="compositionally biased region" description="Low complexity" evidence="1">
    <location>
        <begin position="28"/>
        <end position="48"/>
    </location>
</feature>
<keyword evidence="3" id="KW-1185">Reference proteome</keyword>
<feature type="region of interest" description="Disordered" evidence="1">
    <location>
        <begin position="27"/>
        <end position="81"/>
    </location>
</feature>
<gene>
    <name evidence="2" type="ORF">K7C98_36125</name>
</gene>
<reference evidence="2" key="1">
    <citation type="submission" date="2021-08" db="EMBL/GenBank/DDBJ databases">
        <authorList>
            <person name="Stevens D.C."/>
        </authorList>
    </citation>
    <scope>NUCLEOTIDE SEQUENCE</scope>
    <source>
        <strain evidence="2">DSM 53165</strain>
    </source>
</reference>
<protein>
    <submittedName>
        <fullName evidence="2">Uncharacterized protein</fullName>
    </submittedName>
</protein>
<feature type="compositionally biased region" description="Polar residues" evidence="1">
    <location>
        <begin position="58"/>
        <end position="73"/>
    </location>
</feature>
<organism evidence="2 3">
    <name type="scientific">Nannocystis pusilla</name>
    <dbReference type="NCBI Taxonomy" id="889268"/>
    <lineage>
        <taxon>Bacteria</taxon>
        <taxon>Pseudomonadati</taxon>
        <taxon>Myxococcota</taxon>
        <taxon>Polyangia</taxon>
        <taxon>Nannocystales</taxon>
        <taxon>Nannocystaceae</taxon>
        <taxon>Nannocystis</taxon>
    </lineage>
</organism>
<evidence type="ECO:0000313" key="2">
    <source>
        <dbReference type="EMBL" id="MBZ5714690.1"/>
    </source>
</evidence>
<dbReference type="EMBL" id="JAIRAU010000049">
    <property type="protein sequence ID" value="MBZ5714690.1"/>
    <property type="molecule type" value="Genomic_DNA"/>
</dbReference>
<dbReference type="RefSeq" id="WP_224196424.1">
    <property type="nucleotide sequence ID" value="NZ_JAIRAU010000049.1"/>
</dbReference>
<dbReference type="PROSITE" id="PS51257">
    <property type="entry name" value="PROKAR_LIPOPROTEIN"/>
    <property type="match status" value="1"/>
</dbReference>
<name>A0ABS7U2D4_9BACT</name>
<evidence type="ECO:0000256" key="1">
    <source>
        <dbReference type="SAM" id="MobiDB-lite"/>
    </source>
</evidence>
<dbReference type="Proteomes" id="UP001139031">
    <property type="component" value="Unassembled WGS sequence"/>
</dbReference>
<evidence type="ECO:0000313" key="3">
    <source>
        <dbReference type="Proteomes" id="UP001139031"/>
    </source>
</evidence>
<accession>A0ABS7U2D4</accession>
<proteinExistence type="predicted"/>